<keyword evidence="2" id="KW-1185">Reference proteome</keyword>
<protein>
    <submittedName>
        <fullName evidence="1">Uncharacterized protein</fullName>
    </submittedName>
</protein>
<dbReference type="EMBL" id="CM056819">
    <property type="protein sequence ID" value="KAJ8623791.1"/>
    <property type="molecule type" value="Genomic_DNA"/>
</dbReference>
<dbReference type="Proteomes" id="UP001234297">
    <property type="component" value="Chromosome 11"/>
</dbReference>
<name>A0ACC2KRL0_PERAE</name>
<organism evidence="1 2">
    <name type="scientific">Persea americana</name>
    <name type="common">Avocado</name>
    <dbReference type="NCBI Taxonomy" id="3435"/>
    <lineage>
        <taxon>Eukaryota</taxon>
        <taxon>Viridiplantae</taxon>
        <taxon>Streptophyta</taxon>
        <taxon>Embryophyta</taxon>
        <taxon>Tracheophyta</taxon>
        <taxon>Spermatophyta</taxon>
        <taxon>Magnoliopsida</taxon>
        <taxon>Magnoliidae</taxon>
        <taxon>Laurales</taxon>
        <taxon>Lauraceae</taxon>
        <taxon>Persea</taxon>
    </lineage>
</organism>
<comment type="caution">
    <text evidence="1">The sequence shown here is derived from an EMBL/GenBank/DDBJ whole genome shotgun (WGS) entry which is preliminary data.</text>
</comment>
<sequence>MRIRKNAKLSSFPPSSSSSTPLRTCPALQTYVCQLNRSPWDVMSFSPPPPQDSSNPSQHQQHHHQGNGISSAATSASEDSSEGEEKKMEDDSREERICKKEAKQGHSMEEIPANQRETPSRESESTAGTRRRNRGRAVPASDYYYYYSGFGPLWGKTRRGRRKERDGSDGGHLKWAPQSSTASTPTPSSSSSSSSSSDHVNEEEDDGVYRKRARKPMKSRSLKSLL</sequence>
<reference evidence="1 2" key="1">
    <citation type="journal article" date="2022" name="Hortic Res">
        <title>A haplotype resolved chromosomal level avocado genome allows analysis of novel avocado genes.</title>
        <authorList>
            <person name="Nath O."/>
            <person name="Fletcher S.J."/>
            <person name="Hayward A."/>
            <person name="Shaw L.M."/>
            <person name="Masouleh A.K."/>
            <person name="Furtado A."/>
            <person name="Henry R.J."/>
            <person name="Mitter N."/>
        </authorList>
    </citation>
    <scope>NUCLEOTIDE SEQUENCE [LARGE SCALE GENOMIC DNA]</scope>
    <source>
        <strain evidence="2">cv. Hass</strain>
    </source>
</reference>
<evidence type="ECO:0000313" key="2">
    <source>
        <dbReference type="Proteomes" id="UP001234297"/>
    </source>
</evidence>
<proteinExistence type="predicted"/>
<accession>A0ACC2KRL0</accession>
<evidence type="ECO:0000313" key="1">
    <source>
        <dbReference type="EMBL" id="KAJ8623791.1"/>
    </source>
</evidence>
<gene>
    <name evidence="1" type="ORF">MRB53_032321</name>
</gene>